<feature type="region of interest" description="Disordered" evidence="1">
    <location>
        <begin position="460"/>
        <end position="482"/>
    </location>
</feature>
<dbReference type="AlphaFoldDB" id="A0A2S6GS93"/>
<feature type="compositionally biased region" description="Polar residues" evidence="1">
    <location>
        <begin position="656"/>
        <end position="672"/>
    </location>
</feature>
<keyword evidence="2" id="KW-0732">Signal</keyword>
<feature type="signal peptide" evidence="2">
    <location>
        <begin position="1"/>
        <end position="28"/>
    </location>
</feature>
<protein>
    <recommendedName>
        <fullName evidence="5">Small secreted domain DUF320</fullName>
    </recommendedName>
</protein>
<comment type="caution">
    <text evidence="3">The sequence shown here is derived from an EMBL/GenBank/DDBJ whole genome shotgun (WGS) entry which is preliminary data.</text>
</comment>
<feature type="compositionally biased region" description="Low complexity" evidence="1">
    <location>
        <begin position="460"/>
        <end position="473"/>
    </location>
</feature>
<feature type="region of interest" description="Disordered" evidence="1">
    <location>
        <begin position="187"/>
        <end position="206"/>
    </location>
</feature>
<evidence type="ECO:0000313" key="3">
    <source>
        <dbReference type="EMBL" id="PPK68056.1"/>
    </source>
</evidence>
<evidence type="ECO:0000313" key="4">
    <source>
        <dbReference type="Proteomes" id="UP000239203"/>
    </source>
</evidence>
<organism evidence="3 4">
    <name type="scientific">Actinokineospora auranticolor</name>
    <dbReference type="NCBI Taxonomy" id="155976"/>
    <lineage>
        <taxon>Bacteria</taxon>
        <taxon>Bacillati</taxon>
        <taxon>Actinomycetota</taxon>
        <taxon>Actinomycetes</taxon>
        <taxon>Pseudonocardiales</taxon>
        <taxon>Pseudonocardiaceae</taxon>
        <taxon>Actinokineospora</taxon>
    </lineage>
</organism>
<reference evidence="3 4" key="1">
    <citation type="submission" date="2018-02" db="EMBL/GenBank/DDBJ databases">
        <title>Genomic Encyclopedia of Archaeal and Bacterial Type Strains, Phase II (KMG-II): from individual species to whole genera.</title>
        <authorList>
            <person name="Goeker M."/>
        </authorList>
    </citation>
    <scope>NUCLEOTIDE SEQUENCE [LARGE SCALE GENOMIC DNA]</scope>
    <source>
        <strain evidence="3 4">YU 961-1</strain>
    </source>
</reference>
<dbReference type="RefSeq" id="WP_104479323.1">
    <property type="nucleotide sequence ID" value="NZ_CP154825.1"/>
</dbReference>
<keyword evidence="4" id="KW-1185">Reference proteome</keyword>
<dbReference type="EMBL" id="PTIX01000006">
    <property type="protein sequence ID" value="PPK68056.1"/>
    <property type="molecule type" value="Genomic_DNA"/>
</dbReference>
<proteinExistence type="predicted"/>
<feature type="region of interest" description="Disordered" evidence="1">
    <location>
        <begin position="656"/>
        <end position="675"/>
    </location>
</feature>
<feature type="chain" id="PRO_5015493115" description="Small secreted domain DUF320" evidence="2">
    <location>
        <begin position="29"/>
        <end position="1031"/>
    </location>
</feature>
<evidence type="ECO:0000256" key="2">
    <source>
        <dbReference type="SAM" id="SignalP"/>
    </source>
</evidence>
<sequence>MQTWAKRGFQTALVTGGLLMLGTGIASADDNVNPDITPKSALDANIKVVGNVTNNSIGTVLGDEHLPEINRTISTSPREVLRAVPGGQVVTPLVDGISERALTGENAPLRANKVVGNVVVPVDVSGNAIALGGDSSVTNDSTQSVSTDRDITTTGDDRAIAGNVVDLDYTAPTQVTGNAISLLGDAESTNTASQSTSTGGDITTTGNDGAISGNVVAGQATTPVQVNGNAIGIGGNADTDSNTTSDSVVGGVITTDGVDSTLGGNGVAAPIAAPARVTGQSIGIIGNTNAQSTNATSAQAGDQAPDFNQNPTYVFSNGEDSTIGGNVVQAPLATPVTADCVSGVAVGNSDALCQSNLTTAAGGGNRTWGTDSVLGGAIGATPAAVPVSVIGNAGGVIGDANTDQNNTIDTTAGGHSRTRGHESVLGGTLVNSPVSAPVDSCANGGVLVGDTNIACENISTTSAGGDAGSTGDDSVGGGNGATTPITVPVELIDNGGAALGDADIYATETKFSSAGGDANTADDDAVLGANLVNAPIAAPVQAFGNTFGGVANTTSDTALENQISAGGPSQSSGTGGTGSGNIVQAPGVLPTQVFGSGTTVGGSGDAVASNVTSVATGGTATTDGVDGNASGNVVSLPFAGAVQGFGDNAAVLGDGTSQADNTVDSTAGSTVDTDGRDGNLAGNIVSPQLFPFVQSHGTAIAGVAGDSTATSTNTTSGSSGGDLTTNGDQGFLSGNLADLPVAGLVQPNADAVSAVGSDAVGVGDNNTSGSVGGTSTTSGLGGSLNGIDITGPTSVNAPVRDVPVEVLADALTHSTHSSDVTVGENRLADEDEALKLPAAGGLGVTEVPSLSSLPFKGIFKGLPAARSAHGTPLDALNVANPLRGGLGTAGLPGAELPGGDLLGGLPLGGLPIGGLPVNPGNLTGALNPGGLTGGLPLASGLPLGRQARADFPATVPGLDNLNNVSGAFSGNLFEAPSLNHLPVQTPALSGLDSAAALPTAGLPTAGLPGLPSLPGVSSLTDTQARLAGLFD</sequence>
<evidence type="ECO:0000256" key="1">
    <source>
        <dbReference type="SAM" id="MobiDB-lite"/>
    </source>
</evidence>
<dbReference type="OrthoDB" id="3661198at2"/>
<gene>
    <name evidence="3" type="ORF">CLV40_106289</name>
</gene>
<feature type="region of interest" description="Disordered" evidence="1">
    <location>
        <begin position="705"/>
        <end position="726"/>
    </location>
</feature>
<name>A0A2S6GS93_9PSEU</name>
<feature type="region of interest" description="Disordered" evidence="1">
    <location>
        <begin position="561"/>
        <end position="582"/>
    </location>
</feature>
<feature type="compositionally biased region" description="Low complexity" evidence="1">
    <location>
        <begin position="195"/>
        <end position="206"/>
    </location>
</feature>
<evidence type="ECO:0008006" key="5">
    <source>
        <dbReference type="Google" id="ProtNLM"/>
    </source>
</evidence>
<accession>A0A2S6GS93</accession>
<dbReference type="Proteomes" id="UP000239203">
    <property type="component" value="Unassembled WGS sequence"/>
</dbReference>